<keyword evidence="5" id="KW-1185">Reference proteome</keyword>
<feature type="region of interest" description="Disordered" evidence="3">
    <location>
        <begin position="219"/>
        <end position="347"/>
    </location>
</feature>
<evidence type="ECO:0000313" key="4">
    <source>
        <dbReference type="EMBL" id="WVZ83055.1"/>
    </source>
</evidence>
<dbReference type="Proteomes" id="UP001341281">
    <property type="component" value="Chromosome 07"/>
</dbReference>
<evidence type="ECO:0000313" key="5">
    <source>
        <dbReference type="Proteomes" id="UP001341281"/>
    </source>
</evidence>
<dbReference type="GO" id="GO:0003824">
    <property type="term" value="F:catalytic activity"/>
    <property type="evidence" value="ECO:0007669"/>
    <property type="project" value="InterPro"/>
</dbReference>
<evidence type="ECO:0000256" key="2">
    <source>
        <dbReference type="ARBA" id="ARBA00023242"/>
    </source>
</evidence>
<protein>
    <recommendedName>
        <fullName evidence="6">HhH-GPD domain-containing protein</fullName>
    </recommendedName>
</protein>
<evidence type="ECO:0008006" key="6">
    <source>
        <dbReference type="Google" id="ProtNLM"/>
    </source>
</evidence>
<accession>A0AAQ3TZZ2</accession>
<dbReference type="InterPro" id="IPR011257">
    <property type="entry name" value="DNA_glycosylase"/>
</dbReference>
<feature type="region of interest" description="Disordered" evidence="3">
    <location>
        <begin position="25"/>
        <end position="206"/>
    </location>
</feature>
<dbReference type="EMBL" id="CP144751">
    <property type="protein sequence ID" value="WVZ83055.1"/>
    <property type="molecule type" value="Genomic_DNA"/>
</dbReference>
<name>A0AAQ3TZZ2_PASNO</name>
<dbReference type="FunFam" id="1.10.340.30:FF:000007">
    <property type="entry name" value="Methyl-CpG-binding domain protein 4"/>
    <property type="match status" value="1"/>
</dbReference>
<evidence type="ECO:0000256" key="3">
    <source>
        <dbReference type="SAM" id="MobiDB-lite"/>
    </source>
</evidence>
<dbReference type="Gene3D" id="1.10.340.30">
    <property type="entry name" value="Hypothetical protein, domain 2"/>
    <property type="match status" value="1"/>
</dbReference>
<sequence>MAVDGQGGPAPVAPIRLVHALPPPCAAMSAAEPPPPPMSEELEALPREKKRKRRRHGERAEATAPSSESPPPPPTPESKPEAPARVAPQTLAPAAEAEEAVVRKEEKKRKRRSRREAAPATPPSSATAAAQILEVESKLAAERETARKKRRRGAVEQEQEQEQSVQPPVPPVRVRSQGGEQAADGGNSGGVQSSKPSRGKRHRALGGLEIIRLRRELRKQQPGFVPPITDPYSFVQDQDPKYSSPFGAFFDQFCYKPDRPQNRDALQPPNSPDRAARPPPRGRPSSGSSLLNANGASKAAVTTASNAKRRRSASASTPGSQNNVKLEVKEKPKRKPAPLLTAAEKRSDKYRRLPLDQLVPPPRSPHRLLQEKYASDPWKVVVICMLLNLTQGQQVRNIVSGFFKRYPDAQAAYAAVPEEMANYLKPLGLQHVKTKNIQKFSKAYVEEEWTYITELCGVGKYAADAYAIFCAGRAKEVVPKDHKLVDYWKYVCFELPSIQTSQNAQDSAGVTGLGNVVVETSQNALVSAGVTGLGNVVVEV</sequence>
<dbReference type="SUPFAM" id="SSF48150">
    <property type="entry name" value="DNA-glycosylase"/>
    <property type="match status" value="1"/>
</dbReference>
<dbReference type="AlphaFoldDB" id="A0AAQ3TZZ2"/>
<dbReference type="GO" id="GO:0003677">
    <property type="term" value="F:DNA binding"/>
    <property type="evidence" value="ECO:0007669"/>
    <property type="project" value="InterPro"/>
</dbReference>
<dbReference type="PANTHER" id="PTHR15074:SF0">
    <property type="entry name" value="METHYL-CPG-BINDING DOMAIN PROTEIN 4-LIKE PROTEIN"/>
    <property type="match status" value="1"/>
</dbReference>
<proteinExistence type="predicted"/>
<feature type="compositionally biased region" description="Low complexity" evidence="3">
    <location>
        <begin position="162"/>
        <end position="177"/>
    </location>
</feature>
<feature type="compositionally biased region" description="Low complexity" evidence="3">
    <location>
        <begin position="283"/>
        <end position="292"/>
    </location>
</feature>
<dbReference type="InterPro" id="IPR045138">
    <property type="entry name" value="MeCP2/MBD4"/>
</dbReference>
<comment type="subcellular location">
    <subcellularLocation>
        <location evidence="1">Nucleus</location>
    </subcellularLocation>
</comment>
<feature type="compositionally biased region" description="Basic and acidic residues" evidence="3">
    <location>
        <begin position="135"/>
        <end position="145"/>
    </location>
</feature>
<evidence type="ECO:0000256" key="1">
    <source>
        <dbReference type="ARBA" id="ARBA00004123"/>
    </source>
</evidence>
<dbReference type="GO" id="GO:0006281">
    <property type="term" value="P:DNA repair"/>
    <property type="evidence" value="ECO:0007669"/>
    <property type="project" value="InterPro"/>
</dbReference>
<organism evidence="4 5">
    <name type="scientific">Paspalum notatum var. saurae</name>
    <dbReference type="NCBI Taxonomy" id="547442"/>
    <lineage>
        <taxon>Eukaryota</taxon>
        <taxon>Viridiplantae</taxon>
        <taxon>Streptophyta</taxon>
        <taxon>Embryophyta</taxon>
        <taxon>Tracheophyta</taxon>
        <taxon>Spermatophyta</taxon>
        <taxon>Magnoliopsida</taxon>
        <taxon>Liliopsida</taxon>
        <taxon>Poales</taxon>
        <taxon>Poaceae</taxon>
        <taxon>PACMAD clade</taxon>
        <taxon>Panicoideae</taxon>
        <taxon>Andropogonodae</taxon>
        <taxon>Paspaleae</taxon>
        <taxon>Paspalinae</taxon>
        <taxon>Paspalum</taxon>
    </lineage>
</organism>
<reference evidence="4 5" key="1">
    <citation type="submission" date="2024-02" db="EMBL/GenBank/DDBJ databases">
        <title>High-quality chromosome-scale genome assembly of Pensacola bahiagrass (Paspalum notatum Flugge var. saurae).</title>
        <authorList>
            <person name="Vega J.M."/>
            <person name="Podio M."/>
            <person name="Orjuela J."/>
            <person name="Siena L.A."/>
            <person name="Pessino S.C."/>
            <person name="Combes M.C."/>
            <person name="Mariac C."/>
            <person name="Albertini E."/>
            <person name="Pupilli F."/>
            <person name="Ortiz J.P.A."/>
            <person name="Leblanc O."/>
        </authorList>
    </citation>
    <scope>NUCLEOTIDE SEQUENCE [LARGE SCALE GENOMIC DNA]</scope>
    <source>
        <strain evidence="4">R1</strain>
        <tissue evidence="4">Leaf</tissue>
    </source>
</reference>
<feature type="compositionally biased region" description="Basic residues" evidence="3">
    <location>
        <begin position="48"/>
        <end position="57"/>
    </location>
</feature>
<dbReference type="PANTHER" id="PTHR15074">
    <property type="entry name" value="METHYL-CPG-BINDING PROTEIN"/>
    <property type="match status" value="1"/>
</dbReference>
<keyword evidence="2" id="KW-0539">Nucleus</keyword>
<gene>
    <name evidence="4" type="ORF">U9M48_030239</name>
</gene>
<dbReference type="GO" id="GO:0005634">
    <property type="term" value="C:nucleus"/>
    <property type="evidence" value="ECO:0007669"/>
    <property type="project" value="UniProtKB-SubCell"/>
</dbReference>
<feature type="compositionally biased region" description="Pro residues" evidence="3">
    <location>
        <begin position="68"/>
        <end position="77"/>
    </location>
</feature>